<sequence>MTIFLIILASIIWLIDFLVLLDAKFDYKNRFLCISVRTEKEQ</sequence>
<gene>
    <name evidence="1" type="ORF">Thert_01019</name>
</gene>
<proteinExistence type="predicted"/>
<accession>A0A223HXC8</accession>
<name>A0A223HXC8_THETR</name>
<dbReference type="EMBL" id="CP016893">
    <property type="protein sequence ID" value="AST57131.1"/>
    <property type="molecule type" value="Genomic_DNA"/>
</dbReference>
<protein>
    <submittedName>
        <fullName evidence="1">Uncharacterized protein</fullName>
    </submittedName>
</protein>
<dbReference type="RefSeq" id="WP_015312507.1">
    <property type="nucleotide sequence ID" value="NZ_CP016893.1"/>
</dbReference>
<evidence type="ECO:0000313" key="2">
    <source>
        <dbReference type="Proteomes" id="UP000214975"/>
    </source>
</evidence>
<dbReference type="AlphaFoldDB" id="A0A223HXC8"/>
<organism evidence="1 2">
    <name type="scientific">Thermoanaerobacterium thermosaccharolyticum</name>
    <name type="common">Clostridium thermosaccharolyticum</name>
    <dbReference type="NCBI Taxonomy" id="1517"/>
    <lineage>
        <taxon>Bacteria</taxon>
        <taxon>Bacillati</taxon>
        <taxon>Bacillota</taxon>
        <taxon>Clostridia</taxon>
        <taxon>Thermoanaerobacterales</taxon>
        <taxon>Thermoanaerobacteraceae</taxon>
        <taxon>Thermoanaerobacterium</taxon>
    </lineage>
</organism>
<dbReference type="Proteomes" id="UP000214975">
    <property type="component" value="Chromosome"/>
</dbReference>
<evidence type="ECO:0000313" key="1">
    <source>
        <dbReference type="EMBL" id="AST57131.1"/>
    </source>
</evidence>
<reference evidence="1 2" key="1">
    <citation type="submission" date="2016-08" db="EMBL/GenBank/DDBJ databases">
        <title>A novel genetic cassette of butanologenic Thermoanaerobacterium thermosaccharolyticum that directly convert cellulose to butanol.</title>
        <authorList>
            <person name="Li T."/>
            <person name="He J."/>
        </authorList>
    </citation>
    <scope>NUCLEOTIDE SEQUENCE [LARGE SCALE GENOMIC DNA]</scope>
    <source>
        <strain evidence="1 2">TG57</strain>
    </source>
</reference>